<gene>
    <name evidence="2" type="ORF">SAV31267_044280</name>
</gene>
<dbReference type="Proteomes" id="UP000299211">
    <property type="component" value="Unassembled WGS sequence"/>
</dbReference>
<organism evidence="2 3">
    <name type="scientific">Streptomyces avermitilis</name>
    <dbReference type="NCBI Taxonomy" id="33903"/>
    <lineage>
        <taxon>Bacteria</taxon>
        <taxon>Bacillati</taxon>
        <taxon>Actinomycetota</taxon>
        <taxon>Actinomycetes</taxon>
        <taxon>Kitasatosporales</taxon>
        <taxon>Streptomycetaceae</taxon>
        <taxon>Streptomyces</taxon>
    </lineage>
</organism>
<comment type="caution">
    <text evidence="2">The sequence shown here is derived from an EMBL/GenBank/DDBJ whole genome shotgun (WGS) entry which is preliminary data.</text>
</comment>
<evidence type="ECO:0000313" key="2">
    <source>
        <dbReference type="EMBL" id="GDY74943.1"/>
    </source>
</evidence>
<dbReference type="EMBL" id="BJHY01000001">
    <property type="protein sequence ID" value="GDY74943.1"/>
    <property type="molecule type" value="Genomic_DNA"/>
</dbReference>
<feature type="region of interest" description="Disordered" evidence="1">
    <location>
        <begin position="1"/>
        <end position="83"/>
    </location>
</feature>
<name>A0A4D4MS43_STRAX</name>
<protein>
    <submittedName>
        <fullName evidence="2">Uncharacterized protein</fullName>
    </submittedName>
</protein>
<feature type="compositionally biased region" description="Low complexity" evidence="1">
    <location>
        <begin position="40"/>
        <end position="53"/>
    </location>
</feature>
<sequence length="83" mass="8698">MNRPEEDDEEDDAEDDAAAEPLPWCIPGMDESFGSPEPQAASVSARTAAVAAAERARRGAEERGEVNISGVFPGGRTTPVARG</sequence>
<feature type="compositionally biased region" description="Basic and acidic residues" evidence="1">
    <location>
        <begin position="54"/>
        <end position="65"/>
    </location>
</feature>
<evidence type="ECO:0000256" key="1">
    <source>
        <dbReference type="SAM" id="MobiDB-lite"/>
    </source>
</evidence>
<reference evidence="2 3" key="1">
    <citation type="submission" date="2019-04" db="EMBL/GenBank/DDBJ databases">
        <title>Draft genome sequences of Streptomyces avermitilis ATCC 31267.</title>
        <authorList>
            <person name="Komaki H."/>
            <person name="Tamura T."/>
            <person name="Hosoyama A."/>
        </authorList>
    </citation>
    <scope>NUCLEOTIDE SEQUENCE [LARGE SCALE GENOMIC DNA]</scope>
    <source>
        <strain evidence="2 3">ATCC 31267</strain>
    </source>
</reference>
<proteinExistence type="predicted"/>
<dbReference type="AlphaFoldDB" id="A0A4D4MS43"/>
<accession>A0A4D4MS43</accession>
<feature type="compositionally biased region" description="Acidic residues" evidence="1">
    <location>
        <begin position="1"/>
        <end position="18"/>
    </location>
</feature>
<evidence type="ECO:0000313" key="3">
    <source>
        <dbReference type="Proteomes" id="UP000299211"/>
    </source>
</evidence>